<proteinExistence type="inferred from homology"/>
<dbReference type="Gene3D" id="3.20.20.80">
    <property type="entry name" value="Glycosidases"/>
    <property type="match status" value="1"/>
</dbReference>
<evidence type="ECO:0000259" key="3">
    <source>
        <dbReference type="SMART" id="SM00642"/>
    </source>
</evidence>
<dbReference type="InterPro" id="IPR006047">
    <property type="entry name" value="GH13_cat_dom"/>
</dbReference>
<gene>
    <name evidence="4" type="ORF">EV685_2202</name>
</gene>
<dbReference type="InterPro" id="IPR045857">
    <property type="entry name" value="O16G_dom_2"/>
</dbReference>
<dbReference type="CDD" id="cd11316">
    <property type="entry name" value="AmyAc_bac2_AmyA"/>
    <property type="match status" value="1"/>
</dbReference>
<dbReference type="SUPFAM" id="SSF51445">
    <property type="entry name" value="(Trans)glycosidases"/>
    <property type="match status" value="1"/>
</dbReference>
<dbReference type="PANTHER" id="PTHR10357">
    <property type="entry name" value="ALPHA-AMYLASE FAMILY MEMBER"/>
    <property type="match status" value="1"/>
</dbReference>
<keyword evidence="5" id="KW-1185">Reference proteome</keyword>
<accession>A0A4V2EW46</accession>
<comment type="caution">
    <text evidence="4">The sequence shown here is derived from an EMBL/GenBank/DDBJ whole genome shotgun (WGS) entry which is preliminary data.</text>
</comment>
<keyword evidence="4" id="KW-0326">Glycosidase</keyword>
<feature type="signal peptide" evidence="2">
    <location>
        <begin position="1"/>
        <end position="24"/>
    </location>
</feature>
<feature type="domain" description="Glycosyl hydrolase family 13 catalytic" evidence="3">
    <location>
        <begin position="56"/>
        <end position="411"/>
    </location>
</feature>
<dbReference type="GO" id="GO:0004556">
    <property type="term" value="F:alpha-amylase activity"/>
    <property type="evidence" value="ECO:0007669"/>
    <property type="project" value="TreeGrafter"/>
</dbReference>
<keyword evidence="4" id="KW-0378">Hydrolase</keyword>
<evidence type="ECO:0000256" key="1">
    <source>
        <dbReference type="ARBA" id="ARBA00008061"/>
    </source>
</evidence>
<dbReference type="SMART" id="SM00642">
    <property type="entry name" value="Aamy"/>
    <property type="match status" value="1"/>
</dbReference>
<evidence type="ECO:0000313" key="5">
    <source>
        <dbReference type="Proteomes" id="UP000293433"/>
    </source>
</evidence>
<dbReference type="InterPro" id="IPR017853">
    <property type="entry name" value="GH"/>
</dbReference>
<organism evidence="4 5">
    <name type="scientific">Sphaerotilus mobilis</name>
    <dbReference type="NCBI Taxonomy" id="47994"/>
    <lineage>
        <taxon>Bacteria</taxon>
        <taxon>Pseudomonadati</taxon>
        <taxon>Pseudomonadota</taxon>
        <taxon>Betaproteobacteria</taxon>
        <taxon>Burkholderiales</taxon>
        <taxon>Sphaerotilaceae</taxon>
        <taxon>Sphaerotilus</taxon>
    </lineage>
</organism>
<dbReference type="AlphaFoldDB" id="A0A4V2EW46"/>
<reference evidence="4 5" key="1">
    <citation type="submission" date="2019-02" db="EMBL/GenBank/DDBJ databases">
        <title>Genomic Encyclopedia of Type Strains, Phase IV (KMG-IV): sequencing the most valuable type-strain genomes for metagenomic binning, comparative biology and taxonomic classification.</title>
        <authorList>
            <person name="Goeker M."/>
        </authorList>
    </citation>
    <scope>NUCLEOTIDE SEQUENCE [LARGE SCALE GENOMIC DNA]</scope>
    <source>
        <strain evidence="4 5">DSM 10617</strain>
    </source>
</reference>
<evidence type="ECO:0000256" key="2">
    <source>
        <dbReference type="SAM" id="SignalP"/>
    </source>
</evidence>
<dbReference type="EMBL" id="SGWV01000009">
    <property type="protein sequence ID" value="RZS54720.1"/>
    <property type="molecule type" value="Genomic_DNA"/>
</dbReference>
<dbReference type="PANTHER" id="PTHR10357:SF179">
    <property type="entry name" value="NEUTRAL AND BASIC AMINO ACID TRANSPORT PROTEIN RBAT"/>
    <property type="match status" value="1"/>
</dbReference>
<dbReference type="GO" id="GO:0009313">
    <property type="term" value="P:oligosaccharide catabolic process"/>
    <property type="evidence" value="ECO:0007669"/>
    <property type="project" value="TreeGrafter"/>
</dbReference>
<comment type="similarity">
    <text evidence="1">Belongs to the glycosyl hydrolase 13 family.</text>
</comment>
<dbReference type="Pfam" id="PF00128">
    <property type="entry name" value="Alpha-amylase"/>
    <property type="match status" value="1"/>
</dbReference>
<dbReference type="Proteomes" id="UP000293433">
    <property type="component" value="Unassembled WGS sequence"/>
</dbReference>
<dbReference type="Gene3D" id="3.90.400.10">
    <property type="entry name" value="Oligo-1,6-glucosidase, Domain 2"/>
    <property type="match status" value="1"/>
</dbReference>
<protein>
    <submittedName>
        <fullName evidence="4">Glycosidase</fullName>
    </submittedName>
</protein>
<dbReference type="PROSITE" id="PS51257">
    <property type="entry name" value="PROKAR_LIPOPROTEIN"/>
    <property type="match status" value="1"/>
</dbReference>
<feature type="chain" id="PRO_5020768656" evidence="2">
    <location>
        <begin position="25"/>
        <end position="542"/>
    </location>
</feature>
<evidence type="ECO:0000313" key="4">
    <source>
        <dbReference type="EMBL" id="RZS54720.1"/>
    </source>
</evidence>
<sequence>MRIHTFAALAAGLLLGACGGGGSADTPLPTPDTSAVAATARPSALPAGWQDGVFMQVFVRAYQDSNGDGIGDLRGLTQRLDHLQQLGITGLWLMPIHPSQDGDHGYAVTDYRAVAPEYGTLADLDELLQQAHARGIGVILDWVMNHSAARHALFAQARSADNNRWRDWYVWQRQHPAGWSVYGSDPWRGTTNGSYYAPFWTEMPDFNLKNPAVVSWQQDNLRFWLNRGIDGLRVDAAGNLVENGPAAWEHQSDNHAVLAATRAVLDGYGGRYLVCEAPSLPQRYAASDSCGAAFAFGHQADLVSAARGDAPAVARVAAYPLTAPPGMALFASNHDGFAGQRVADQLGGDTTRLKLLAATYLLQARTAFVYYGEEIGMTGAAALDGDPKLRTPMSWTGERGRAGFTTGTPFRALAGNASTHHVAAQQADPDSLLSHYRAVIALRRAVPTLATGRYAHASSSGLALQFQRPGNDPVREGGAWVGINHGDTPVTLDVPGLAANTRLVRHWPTGASDLQADGAGRASVTLPGRSFAVFQIPPGATP</sequence>
<dbReference type="OrthoDB" id="9805159at2"/>
<keyword evidence="2" id="KW-0732">Signal</keyword>
<dbReference type="RefSeq" id="WP_130482043.1">
    <property type="nucleotide sequence ID" value="NZ_SGWV01000009.1"/>
</dbReference>
<name>A0A4V2EW46_9BURK</name>